<evidence type="ECO:0000256" key="2">
    <source>
        <dbReference type="ARBA" id="ARBA00022692"/>
    </source>
</evidence>
<evidence type="ECO:0008006" key="8">
    <source>
        <dbReference type="Google" id="ProtNLM"/>
    </source>
</evidence>
<proteinExistence type="predicted"/>
<dbReference type="AlphaFoldDB" id="A0A5Q0QBW4"/>
<dbReference type="Proteomes" id="UP000326921">
    <property type="component" value="Chromosome"/>
</dbReference>
<keyword evidence="2 5" id="KW-0812">Transmembrane</keyword>
<feature type="transmembrane region" description="Helical" evidence="5">
    <location>
        <begin position="18"/>
        <end position="35"/>
    </location>
</feature>
<dbReference type="EMBL" id="CP045652">
    <property type="protein sequence ID" value="QGA26764.1"/>
    <property type="molecule type" value="Genomic_DNA"/>
</dbReference>
<evidence type="ECO:0000313" key="6">
    <source>
        <dbReference type="EMBL" id="QGA26764.1"/>
    </source>
</evidence>
<dbReference type="InterPro" id="IPR019109">
    <property type="entry name" value="MamF_MmsF"/>
</dbReference>
<dbReference type="Pfam" id="PF09685">
    <property type="entry name" value="MamF_MmsF"/>
    <property type="match status" value="1"/>
</dbReference>
<evidence type="ECO:0000313" key="7">
    <source>
        <dbReference type="Proteomes" id="UP000326921"/>
    </source>
</evidence>
<keyword evidence="7" id="KW-1185">Reference proteome</keyword>
<feature type="transmembrane region" description="Helical" evidence="5">
    <location>
        <begin position="74"/>
        <end position="95"/>
    </location>
</feature>
<evidence type="ECO:0000256" key="1">
    <source>
        <dbReference type="ARBA" id="ARBA00004141"/>
    </source>
</evidence>
<sequence>MEKNELNINNASLQDGKTLGIISYLTWIGLLIAFIKNRDVKSPFVNFHIRQNLGLFIVGILAGLLRFIPAVGGIALYIVFTLLFIFWIIGLIGAIGGKTTAVPVLGDMFQNWFKGIQ</sequence>
<gene>
    <name evidence="6" type="ORF">GFH32_10710</name>
</gene>
<dbReference type="RefSeq" id="WP_153511612.1">
    <property type="nucleotide sequence ID" value="NZ_CP045652.1"/>
</dbReference>
<dbReference type="KEGG" id="sphe:GFH32_10710"/>
<keyword evidence="4 5" id="KW-0472">Membrane</keyword>
<reference evidence="6 7" key="1">
    <citation type="submission" date="2019-10" db="EMBL/GenBank/DDBJ databases">
        <authorList>
            <person name="Dong K."/>
        </authorList>
    </citation>
    <scope>NUCLEOTIDE SEQUENCE [LARGE SCALE GENOMIC DNA]</scope>
    <source>
        <strain evidence="7">dk4302</strain>
    </source>
</reference>
<evidence type="ECO:0000256" key="3">
    <source>
        <dbReference type="ARBA" id="ARBA00022989"/>
    </source>
</evidence>
<organism evidence="6 7">
    <name type="scientific">Sphingobacterium zhuxiongii</name>
    <dbReference type="NCBI Taxonomy" id="2662364"/>
    <lineage>
        <taxon>Bacteria</taxon>
        <taxon>Pseudomonadati</taxon>
        <taxon>Bacteroidota</taxon>
        <taxon>Sphingobacteriia</taxon>
        <taxon>Sphingobacteriales</taxon>
        <taxon>Sphingobacteriaceae</taxon>
        <taxon>Sphingobacterium</taxon>
    </lineage>
</organism>
<comment type="subcellular location">
    <subcellularLocation>
        <location evidence="1">Membrane</location>
        <topology evidence="1">Multi-pass membrane protein</topology>
    </subcellularLocation>
</comment>
<feature type="transmembrane region" description="Helical" evidence="5">
    <location>
        <begin position="47"/>
        <end position="68"/>
    </location>
</feature>
<protein>
    <recommendedName>
        <fullName evidence="8">DUF4870 domain-containing protein</fullName>
    </recommendedName>
</protein>
<name>A0A5Q0QBW4_9SPHI</name>
<keyword evidence="3 5" id="KW-1133">Transmembrane helix</keyword>
<accession>A0A5Q0QBW4</accession>
<evidence type="ECO:0000256" key="5">
    <source>
        <dbReference type="SAM" id="Phobius"/>
    </source>
</evidence>
<evidence type="ECO:0000256" key="4">
    <source>
        <dbReference type="ARBA" id="ARBA00023136"/>
    </source>
</evidence>